<dbReference type="VEuPathDB" id="FungiDB:SeMB42_g05655"/>
<accession>A0A507CQ42</accession>
<evidence type="ECO:0000256" key="1">
    <source>
        <dbReference type="SAM" id="MobiDB-lite"/>
    </source>
</evidence>
<evidence type="ECO:0000313" key="2">
    <source>
        <dbReference type="EMBL" id="TPX41251.1"/>
    </source>
</evidence>
<reference evidence="2 3" key="1">
    <citation type="journal article" date="2019" name="Sci. Rep.">
        <title>Comparative genomics of chytrid fungi reveal insights into the obligate biotrophic and pathogenic lifestyle of Synchytrium endobioticum.</title>
        <authorList>
            <person name="van de Vossenberg B.T.L.H."/>
            <person name="Warris S."/>
            <person name="Nguyen H.D.T."/>
            <person name="van Gent-Pelzer M.P.E."/>
            <person name="Joly D.L."/>
            <person name="van de Geest H.C."/>
            <person name="Bonants P.J.M."/>
            <person name="Smith D.S."/>
            <person name="Levesque C.A."/>
            <person name="van der Lee T.A.J."/>
        </authorList>
    </citation>
    <scope>NUCLEOTIDE SEQUENCE [LARGE SCALE GENOMIC DNA]</scope>
    <source>
        <strain evidence="2 3">MB42</strain>
    </source>
</reference>
<proteinExistence type="predicted"/>
<feature type="compositionally biased region" description="Polar residues" evidence="1">
    <location>
        <begin position="202"/>
        <end position="216"/>
    </location>
</feature>
<dbReference type="AlphaFoldDB" id="A0A507CQ42"/>
<feature type="region of interest" description="Disordered" evidence="1">
    <location>
        <begin position="289"/>
        <end position="310"/>
    </location>
</feature>
<evidence type="ECO:0000313" key="3">
    <source>
        <dbReference type="Proteomes" id="UP000317494"/>
    </source>
</evidence>
<feature type="compositionally biased region" description="Polar residues" evidence="1">
    <location>
        <begin position="33"/>
        <end position="54"/>
    </location>
</feature>
<sequence>MYARVLLLLQSSVNFLLFPNVIRKQQLPLPGFTVQSRARTRPSNVSPTAQSETDSQSRVERALNSSGDRLEKARNVAAQSSYEDVVLLPGNETRRFGNPSAHASKDDGRLGKFGSRSINDIAHMTNKASPRTSPFSSSHGIALATRPTVARSPVMSATSFESIKSKSQSIQDVTSRLTDPSNFPAATKVRMERAAAEKNRESGSMGSLNNISTKSSAKADKVVKRLTDPKKFTGTSRQNLAHDKRSDSGFVNGYQPPADSEKEKLRLKNKMEFFKTASPDEPALAIEAEIQQPEAPKLPTAAQAGIASWL</sequence>
<feature type="compositionally biased region" description="Basic and acidic residues" evidence="1">
    <location>
        <begin position="217"/>
        <end position="231"/>
    </location>
</feature>
<feature type="region of interest" description="Disordered" evidence="1">
    <location>
        <begin position="33"/>
        <end position="75"/>
    </location>
</feature>
<feature type="region of interest" description="Disordered" evidence="1">
    <location>
        <begin position="193"/>
        <end position="264"/>
    </location>
</feature>
<keyword evidence="3" id="KW-1185">Reference proteome</keyword>
<dbReference type="Proteomes" id="UP000317494">
    <property type="component" value="Unassembled WGS sequence"/>
</dbReference>
<protein>
    <submittedName>
        <fullName evidence="2">Uncharacterized protein</fullName>
    </submittedName>
</protein>
<name>A0A507CQ42_9FUNG</name>
<comment type="caution">
    <text evidence="2">The sequence shown here is derived from an EMBL/GenBank/DDBJ whole genome shotgun (WGS) entry which is preliminary data.</text>
</comment>
<organism evidence="2 3">
    <name type="scientific">Synchytrium endobioticum</name>
    <dbReference type="NCBI Taxonomy" id="286115"/>
    <lineage>
        <taxon>Eukaryota</taxon>
        <taxon>Fungi</taxon>
        <taxon>Fungi incertae sedis</taxon>
        <taxon>Chytridiomycota</taxon>
        <taxon>Chytridiomycota incertae sedis</taxon>
        <taxon>Chytridiomycetes</taxon>
        <taxon>Synchytriales</taxon>
        <taxon>Synchytriaceae</taxon>
        <taxon>Synchytrium</taxon>
    </lineage>
</organism>
<gene>
    <name evidence="2" type="ORF">SeMB42_g05655</name>
</gene>
<feature type="region of interest" description="Disordered" evidence="1">
    <location>
        <begin position="90"/>
        <end position="112"/>
    </location>
</feature>
<dbReference type="EMBL" id="QEAN01000278">
    <property type="protein sequence ID" value="TPX41251.1"/>
    <property type="molecule type" value="Genomic_DNA"/>
</dbReference>